<gene>
    <name evidence="2" type="ORF">Premu_0687</name>
</gene>
<sequence length="74" mass="7916">MASKKFEVGSEIPQSMQEVLLGGQGVERISITISLAASSNLSSGKDKDSDAEDDTNPTPVEPVTRNLGIRFYCV</sequence>
<evidence type="ECO:0000256" key="1">
    <source>
        <dbReference type="SAM" id="MobiDB-lite"/>
    </source>
</evidence>
<proteinExistence type="predicted"/>
<name>F8N677_9BACT</name>
<accession>F8N677</accession>
<dbReference type="STRING" id="688246.Premu_0687"/>
<keyword evidence="3" id="KW-1185">Reference proteome</keyword>
<dbReference type="HOGENOM" id="CLU_2684751_0_0_10"/>
<organism evidence="2 3">
    <name type="scientific">Hallella multisaccharivorax DSM 17128</name>
    <dbReference type="NCBI Taxonomy" id="688246"/>
    <lineage>
        <taxon>Bacteria</taxon>
        <taxon>Pseudomonadati</taxon>
        <taxon>Bacteroidota</taxon>
        <taxon>Bacteroidia</taxon>
        <taxon>Bacteroidales</taxon>
        <taxon>Prevotellaceae</taxon>
        <taxon>Hallella</taxon>
    </lineage>
</organism>
<reference evidence="3" key="1">
    <citation type="journal article" date="2011" name="Stand. Genomic Sci.">
        <title>Non-contiguous finished genome sequence of the opportunistic oral pathogen Prevotella multisaccharivorax type strain (PPPA20).</title>
        <authorList>
            <person name="Pati A."/>
            <person name="Gronow S."/>
            <person name="Lu M."/>
            <person name="Lapidus A."/>
            <person name="Nolan M."/>
            <person name="Lucas S."/>
            <person name="Hammon N."/>
            <person name="Deshpande S."/>
            <person name="Cheng J.F."/>
            <person name="Tapia R."/>
            <person name="Han C."/>
            <person name="Goodwin L."/>
            <person name="Pitluck S."/>
            <person name="Liolios K."/>
            <person name="Pagani I."/>
            <person name="Mavromatis K."/>
            <person name="Mikhailova N."/>
            <person name="Huntemann M."/>
            <person name="Chen A."/>
            <person name="Palaniappan K."/>
            <person name="Land M."/>
            <person name="Hauser L."/>
            <person name="Detter J.C."/>
            <person name="Brambilla E.M."/>
            <person name="Rohde M."/>
            <person name="Goker M."/>
            <person name="Woyke T."/>
            <person name="Bristow J."/>
            <person name="Eisen J.A."/>
            <person name="Markowitz V."/>
            <person name="Hugenholtz P."/>
            <person name="Kyrpides N.C."/>
            <person name="Klenk H.P."/>
            <person name="Ivanova N."/>
        </authorList>
    </citation>
    <scope>NUCLEOTIDE SEQUENCE [LARGE SCALE GENOMIC DNA]</scope>
    <source>
        <strain evidence="3">DSM 17128</strain>
    </source>
</reference>
<dbReference type="AlphaFoldDB" id="F8N677"/>
<feature type="region of interest" description="Disordered" evidence="1">
    <location>
        <begin position="39"/>
        <end position="63"/>
    </location>
</feature>
<evidence type="ECO:0000313" key="2">
    <source>
        <dbReference type="EMBL" id="EGN56158.1"/>
    </source>
</evidence>
<dbReference type="EMBL" id="GL945017">
    <property type="protein sequence ID" value="EGN56158.1"/>
    <property type="molecule type" value="Genomic_DNA"/>
</dbReference>
<dbReference type="Proteomes" id="UP000002772">
    <property type="component" value="Unassembled WGS sequence"/>
</dbReference>
<protein>
    <submittedName>
        <fullName evidence="2">Uncharacterized protein</fullName>
    </submittedName>
</protein>
<evidence type="ECO:0000313" key="3">
    <source>
        <dbReference type="Proteomes" id="UP000002772"/>
    </source>
</evidence>
<dbReference type="RefSeq" id="WP_007573118.1">
    <property type="nucleotide sequence ID" value="NZ_BPTS01000001.1"/>
</dbReference>